<dbReference type="RefSeq" id="WP_147493750.1">
    <property type="nucleotide sequence ID" value="NZ_CP041659.1"/>
</dbReference>
<name>A0A516IQV1_9SPHN</name>
<dbReference type="OrthoDB" id="7570139at2"/>
<sequence length="171" mass="17990">MKRVEMMAVAAAALVLSGCGGEAEAPKAEAAATALNDGLFELTSEVTALSSTDNTTPATALKVGDTQTIQACVADNKPSPDLFAEGEDKCEMKNSYIRNGRFSAQLTCQRDGKRGEVMPAMMGKFTADSFEGDITAMTYFIEDGDYRITRKVSAKRVGDCPAPSAETAAVG</sequence>
<dbReference type="Pfam" id="PF12276">
    <property type="entry name" value="DUF3617"/>
    <property type="match status" value="1"/>
</dbReference>
<dbReference type="EMBL" id="CP041659">
    <property type="protein sequence ID" value="QDP19296.1"/>
    <property type="molecule type" value="Genomic_DNA"/>
</dbReference>
<organism evidence="1 2">
    <name type="scientific">Sphingomonas xanthus</name>
    <dbReference type="NCBI Taxonomy" id="2594473"/>
    <lineage>
        <taxon>Bacteria</taxon>
        <taxon>Pseudomonadati</taxon>
        <taxon>Pseudomonadota</taxon>
        <taxon>Alphaproteobacteria</taxon>
        <taxon>Sphingomonadales</taxon>
        <taxon>Sphingomonadaceae</taxon>
        <taxon>Sphingomonas</taxon>
    </lineage>
</organism>
<evidence type="ECO:0000313" key="2">
    <source>
        <dbReference type="Proteomes" id="UP000321857"/>
    </source>
</evidence>
<dbReference type="KEGG" id="sxa:FMM02_04540"/>
<evidence type="ECO:0000313" key="1">
    <source>
        <dbReference type="EMBL" id="QDP19296.1"/>
    </source>
</evidence>
<protein>
    <submittedName>
        <fullName evidence="1">DUF3617 family protein</fullName>
    </submittedName>
</protein>
<dbReference type="InterPro" id="IPR022061">
    <property type="entry name" value="DUF3617"/>
</dbReference>
<dbReference type="AlphaFoldDB" id="A0A516IQV1"/>
<dbReference type="Proteomes" id="UP000321857">
    <property type="component" value="Chromosome"/>
</dbReference>
<dbReference type="PROSITE" id="PS51257">
    <property type="entry name" value="PROKAR_LIPOPROTEIN"/>
    <property type="match status" value="1"/>
</dbReference>
<gene>
    <name evidence="1" type="ORF">FMM02_04540</name>
</gene>
<proteinExistence type="predicted"/>
<reference evidence="1 2" key="1">
    <citation type="submission" date="2019-07" db="EMBL/GenBank/DDBJ databases">
        <title>Sphingomonas AE3 Genome sequencing and assembly.</title>
        <authorList>
            <person name="Kim H."/>
        </authorList>
    </citation>
    <scope>NUCLEOTIDE SEQUENCE [LARGE SCALE GENOMIC DNA]</scope>
    <source>
        <strain evidence="1 2">AE3</strain>
    </source>
</reference>
<keyword evidence="2" id="KW-1185">Reference proteome</keyword>
<accession>A0A516IQV1</accession>